<dbReference type="InterPro" id="IPR042099">
    <property type="entry name" value="ANL_N_sf"/>
</dbReference>
<dbReference type="SUPFAM" id="SSF56801">
    <property type="entry name" value="Acetyl-CoA synthetase-like"/>
    <property type="match status" value="1"/>
</dbReference>
<dbReference type="PROSITE" id="PS00455">
    <property type="entry name" value="AMP_BINDING"/>
    <property type="match status" value="1"/>
</dbReference>
<evidence type="ECO:0000256" key="2">
    <source>
        <dbReference type="ARBA" id="ARBA00004170"/>
    </source>
</evidence>
<dbReference type="GO" id="GO:0005524">
    <property type="term" value="F:ATP binding"/>
    <property type="evidence" value="ECO:0007669"/>
    <property type="project" value="UniProtKB-KW"/>
</dbReference>
<dbReference type="RefSeq" id="WP_111335297.1">
    <property type="nucleotide sequence ID" value="NZ_CP030032.1"/>
</dbReference>
<comment type="pathway">
    <text evidence="3">Lipid metabolism; fatty acid beta-oxidation.</text>
</comment>
<keyword evidence="6" id="KW-0547">Nucleotide-binding</keyword>
<evidence type="ECO:0000256" key="10">
    <source>
        <dbReference type="ARBA" id="ARBA00023098"/>
    </source>
</evidence>
<proteinExistence type="inferred from homology"/>
<keyword evidence="5 15" id="KW-0436">Ligase</keyword>
<evidence type="ECO:0000256" key="14">
    <source>
        <dbReference type="ARBA" id="ARBA00042773"/>
    </source>
</evidence>
<dbReference type="Pfam" id="PF13193">
    <property type="entry name" value="AMP-binding_C"/>
    <property type="match status" value="1"/>
</dbReference>
<dbReference type="AlphaFoldDB" id="A0A2Z4FMQ4"/>
<protein>
    <recommendedName>
        <fullName evidence="13">Long-chain-fatty-acid--CoA ligase</fullName>
        <ecNumber evidence="12">6.2.1.3</ecNumber>
    </recommendedName>
    <alternativeName>
        <fullName evidence="14">Long-chain acyl-CoA synthetase</fullName>
    </alternativeName>
</protein>
<comment type="cofactor">
    <cofactor evidence="1">
        <name>Mg(2+)</name>
        <dbReference type="ChEBI" id="CHEBI:18420"/>
    </cofactor>
</comment>
<evidence type="ECO:0000256" key="3">
    <source>
        <dbReference type="ARBA" id="ARBA00005005"/>
    </source>
</evidence>
<evidence type="ECO:0000256" key="9">
    <source>
        <dbReference type="ARBA" id="ARBA00022842"/>
    </source>
</evidence>
<sequence length="559" mass="61300">MATKIWLDNYPSGVPAEIDPDIYESIPDMFEKTAAKFSGRPAFHNLGHTQSYAEVERLSRNFAAYLQGLPGMRKGDRVAVMSPNLLQYPVALFGILRAGMVLVNVNPLYTGRELEHQLKDSGAKAIVIVENFASVLEQVIERTQVEHVVTTQVGDMLPVPKRWIVNFVAKKVKKMVPAWRIEGAVSFRNALDDGASKEFRAVEMASEDVALLQYTGGTTGVSKGAMLTHRNILANLAQTGVWISESFEEGAEIVVAPLPLYHIFCLTSTLSFMRWGSLSVLISNPRDLPGLVKELGQWKFSVMTGVNTLFNALLHAPGFESVDFGALKVVVGGGAAVQKSVSERWKATTGTYISEAYGLTESSPGLCGNLLETPWNGSVGYPLPSTEVSIRDADFNELPVWTGEGDIEAHTGEVCARGPQVMVGYWNNAEETANTLRDGWLKTGDVGHMDEEGRVTITDRKKDMIVRSGFNVYPAEIEEVIAAHPGVLECGVVGVPDEKSGETVRAVIVKKEPGLTKEDIIEHCRANLTGYKIPQDVLFRDELPKTPVGKILRRKLRDM</sequence>
<dbReference type="InterPro" id="IPR050237">
    <property type="entry name" value="ATP-dep_AMP-bd_enzyme"/>
</dbReference>
<keyword evidence="16" id="KW-1185">Reference proteome</keyword>
<organism evidence="15 16">
    <name type="scientific">Bradymonas sediminis</name>
    <dbReference type="NCBI Taxonomy" id="1548548"/>
    <lineage>
        <taxon>Bacteria</taxon>
        <taxon>Deltaproteobacteria</taxon>
        <taxon>Bradymonadales</taxon>
        <taxon>Bradymonadaceae</taxon>
        <taxon>Bradymonas</taxon>
    </lineage>
</organism>
<dbReference type="Gene3D" id="3.30.300.30">
    <property type="match status" value="1"/>
</dbReference>
<evidence type="ECO:0000256" key="4">
    <source>
        <dbReference type="ARBA" id="ARBA00006432"/>
    </source>
</evidence>
<dbReference type="InterPro" id="IPR000873">
    <property type="entry name" value="AMP-dep_synth/lig_dom"/>
</dbReference>
<reference evidence="15 16" key="1">
    <citation type="submission" date="2018-06" db="EMBL/GenBank/DDBJ databases">
        <title>Lujinxingia sediminis gen. nov. sp. nov., a new facultative anaerobic member of the class Deltaproteobacteria, and proposal of Lujinxingaceae fam. nov.</title>
        <authorList>
            <person name="Guo L.-Y."/>
            <person name="Li C.-M."/>
            <person name="Wang S."/>
            <person name="Du Z.-J."/>
        </authorList>
    </citation>
    <scope>NUCLEOTIDE SEQUENCE [LARGE SCALE GENOMIC DNA]</scope>
    <source>
        <strain evidence="15 16">FA350</strain>
    </source>
</reference>
<gene>
    <name evidence="15" type="ORF">DN745_12490</name>
</gene>
<dbReference type="Proteomes" id="UP000249799">
    <property type="component" value="Chromosome"/>
</dbReference>
<dbReference type="FunFam" id="3.30.300.30:FF:000006">
    <property type="entry name" value="Long-chain-fatty-acid--CoA ligase FadD"/>
    <property type="match status" value="1"/>
</dbReference>
<evidence type="ECO:0000313" key="16">
    <source>
        <dbReference type="Proteomes" id="UP000249799"/>
    </source>
</evidence>
<dbReference type="InterPro" id="IPR045851">
    <property type="entry name" value="AMP-bd_C_sf"/>
</dbReference>
<evidence type="ECO:0000256" key="6">
    <source>
        <dbReference type="ARBA" id="ARBA00022741"/>
    </source>
</evidence>
<evidence type="ECO:0000313" key="15">
    <source>
        <dbReference type="EMBL" id="AWV90105.1"/>
    </source>
</evidence>
<dbReference type="Gene3D" id="3.40.50.12780">
    <property type="entry name" value="N-terminal domain of ligase-like"/>
    <property type="match status" value="1"/>
</dbReference>
<dbReference type="GO" id="GO:0004467">
    <property type="term" value="F:long-chain fatty acid-CoA ligase activity"/>
    <property type="evidence" value="ECO:0007669"/>
    <property type="project" value="UniProtKB-EC"/>
</dbReference>
<dbReference type="GO" id="GO:0016020">
    <property type="term" value="C:membrane"/>
    <property type="evidence" value="ECO:0007669"/>
    <property type="project" value="UniProtKB-SubCell"/>
</dbReference>
<dbReference type="OrthoDB" id="9799237at2"/>
<keyword evidence="11" id="KW-0472">Membrane</keyword>
<evidence type="ECO:0000256" key="1">
    <source>
        <dbReference type="ARBA" id="ARBA00001946"/>
    </source>
</evidence>
<dbReference type="InterPro" id="IPR025110">
    <property type="entry name" value="AMP-bd_C"/>
</dbReference>
<dbReference type="InterPro" id="IPR020845">
    <property type="entry name" value="AMP-binding_CS"/>
</dbReference>
<evidence type="ECO:0000256" key="7">
    <source>
        <dbReference type="ARBA" id="ARBA00022832"/>
    </source>
</evidence>
<dbReference type="PANTHER" id="PTHR43767">
    <property type="entry name" value="LONG-CHAIN-FATTY-ACID--COA LIGASE"/>
    <property type="match status" value="1"/>
</dbReference>
<evidence type="ECO:0000256" key="11">
    <source>
        <dbReference type="ARBA" id="ARBA00023136"/>
    </source>
</evidence>
<keyword evidence="9" id="KW-0460">Magnesium</keyword>
<comment type="similarity">
    <text evidence="4">Belongs to the ATP-dependent AMP-binding enzyme family.</text>
</comment>
<evidence type="ECO:0000256" key="8">
    <source>
        <dbReference type="ARBA" id="ARBA00022840"/>
    </source>
</evidence>
<name>A0A2Z4FMQ4_9DELT</name>
<evidence type="ECO:0000256" key="12">
    <source>
        <dbReference type="ARBA" id="ARBA00026121"/>
    </source>
</evidence>
<dbReference type="PANTHER" id="PTHR43767:SF8">
    <property type="entry name" value="LONG-CHAIN-FATTY-ACID--COA LIGASE"/>
    <property type="match status" value="1"/>
</dbReference>
<dbReference type="FunFam" id="3.40.50.12780:FF:000003">
    <property type="entry name" value="Long-chain-fatty-acid--CoA ligase FadD"/>
    <property type="match status" value="1"/>
</dbReference>
<dbReference type="EC" id="6.2.1.3" evidence="12"/>
<dbReference type="KEGG" id="bsed:DN745_12490"/>
<keyword evidence="10" id="KW-0443">Lipid metabolism</keyword>
<dbReference type="Pfam" id="PF00501">
    <property type="entry name" value="AMP-binding"/>
    <property type="match status" value="1"/>
</dbReference>
<dbReference type="EMBL" id="CP030032">
    <property type="protein sequence ID" value="AWV90105.1"/>
    <property type="molecule type" value="Genomic_DNA"/>
</dbReference>
<keyword evidence="8" id="KW-0067">ATP-binding</keyword>
<evidence type="ECO:0000256" key="13">
    <source>
        <dbReference type="ARBA" id="ARBA00039545"/>
    </source>
</evidence>
<dbReference type="CDD" id="cd05936">
    <property type="entry name" value="FC-FACS_FadD_like"/>
    <property type="match status" value="1"/>
</dbReference>
<accession>A0A2Z4FMQ4</accession>
<comment type="subcellular location">
    <subcellularLocation>
        <location evidence="2">Membrane</location>
        <topology evidence="2">Peripheral membrane protein</topology>
    </subcellularLocation>
</comment>
<keyword evidence="7" id="KW-0276">Fatty acid metabolism</keyword>
<evidence type="ECO:0000256" key="5">
    <source>
        <dbReference type="ARBA" id="ARBA00022598"/>
    </source>
</evidence>